<sequence length="161" mass="16548">MTQPPAGEDLGEAVARLYVDTDPVPARLLQAASAGLAWRDPDAALAALLLDSAVAGAPAGVRAGPGPDGDADDPRLLSFDSGGTVIDVEVVVDGGRVRLVGQVSHPVEAPVRVRHSGGEWTGTTDRLGRFSVPDLPVGPLRIWWGPAGPETTQVGTATFLT</sequence>
<gene>
    <name evidence="1" type="ORF">GCM10009827_028690</name>
</gene>
<proteinExistence type="predicted"/>
<protein>
    <recommendedName>
        <fullName evidence="3">Carboxypeptidase regulatory-like domain-containing protein</fullName>
    </recommendedName>
</protein>
<dbReference type="RefSeq" id="WP_344502351.1">
    <property type="nucleotide sequence ID" value="NZ_BAAAQD010000005.1"/>
</dbReference>
<name>A0ABN2A7U4_9ACTN</name>
<dbReference type="EMBL" id="BAAAQD010000005">
    <property type="protein sequence ID" value="GAA1512638.1"/>
    <property type="molecule type" value="Genomic_DNA"/>
</dbReference>
<evidence type="ECO:0000313" key="2">
    <source>
        <dbReference type="Proteomes" id="UP001501470"/>
    </source>
</evidence>
<comment type="caution">
    <text evidence="1">The sequence shown here is derived from an EMBL/GenBank/DDBJ whole genome shotgun (WGS) entry which is preliminary data.</text>
</comment>
<keyword evidence="2" id="KW-1185">Reference proteome</keyword>
<reference evidence="1 2" key="1">
    <citation type="journal article" date="2019" name="Int. J. Syst. Evol. Microbiol.">
        <title>The Global Catalogue of Microorganisms (GCM) 10K type strain sequencing project: providing services to taxonomists for standard genome sequencing and annotation.</title>
        <authorList>
            <consortium name="The Broad Institute Genomics Platform"/>
            <consortium name="The Broad Institute Genome Sequencing Center for Infectious Disease"/>
            <person name="Wu L."/>
            <person name="Ma J."/>
        </authorList>
    </citation>
    <scope>NUCLEOTIDE SEQUENCE [LARGE SCALE GENOMIC DNA]</scope>
    <source>
        <strain evidence="1 2">JCM 15933</strain>
    </source>
</reference>
<evidence type="ECO:0000313" key="1">
    <source>
        <dbReference type="EMBL" id="GAA1512638.1"/>
    </source>
</evidence>
<dbReference type="Proteomes" id="UP001501470">
    <property type="component" value="Unassembled WGS sequence"/>
</dbReference>
<accession>A0ABN2A7U4</accession>
<organism evidence="1 2">
    <name type="scientific">Dactylosporangium maewongense</name>
    <dbReference type="NCBI Taxonomy" id="634393"/>
    <lineage>
        <taxon>Bacteria</taxon>
        <taxon>Bacillati</taxon>
        <taxon>Actinomycetota</taxon>
        <taxon>Actinomycetes</taxon>
        <taxon>Micromonosporales</taxon>
        <taxon>Micromonosporaceae</taxon>
        <taxon>Dactylosporangium</taxon>
    </lineage>
</organism>
<evidence type="ECO:0008006" key="3">
    <source>
        <dbReference type="Google" id="ProtNLM"/>
    </source>
</evidence>